<sequence>MFHHSILLYFILLAFLTTQTFADNSSISITQAYPGVFSQDPNILVTNVTIHGINGFAINKFSDPIRNHYDSRNGKKIRYLIMHYTEVNFTKTVELFTTNFTGNRVSAHYVITEKASNNLTGGKILQVVPDELRAWHAGVSSWETDSNLNYISIGIEHVNLGFSGNDSLPEQNRTYFPYDSDQIRASALMSQDIVRKYNILPQHVLGHEDIAPPRKPDPGPLFPWGIYFHEFGIGAWLDYDEMTKDAIIQKYHPKRPYPTKPDKALLLEILISYGYSQEGTTENDQFIILAFKKHFSANQHPEFCDEIIRENDMFWAWALEAKYITATTLAPPSSTPAPSNTTYYGNGTITSPNYPDLYPSNLNATYLLTAFPGRNIKISFNKIHTEACCDFITIYDGKFIESGKLIKKISGDHSDSVSYKSSGTHMIVTFTSDLVLEEEGFTADFISTLLN</sequence>
<protein>
    <submittedName>
        <fullName evidence="2">CUB domain-containing protein</fullName>
    </submittedName>
</protein>
<evidence type="ECO:0000313" key="1">
    <source>
        <dbReference type="Proteomes" id="UP000887580"/>
    </source>
</evidence>
<organism evidence="1 2">
    <name type="scientific">Panagrolaimus sp. PS1159</name>
    <dbReference type="NCBI Taxonomy" id="55785"/>
    <lineage>
        <taxon>Eukaryota</taxon>
        <taxon>Metazoa</taxon>
        <taxon>Ecdysozoa</taxon>
        <taxon>Nematoda</taxon>
        <taxon>Chromadorea</taxon>
        <taxon>Rhabditida</taxon>
        <taxon>Tylenchina</taxon>
        <taxon>Panagrolaimomorpha</taxon>
        <taxon>Panagrolaimoidea</taxon>
        <taxon>Panagrolaimidae</taxon>
        <taxon>Panagrolaimus</taxon>
    </lineage>
</organism>
<name>A0AC35F226_9BILA</name>
<evidence type="ECO:0000313" key="2">
    <source>
        <dbReference type="WBParaSite" id="PS1159_v2.g13083.t1"/>
    </source>
</evidence>
<accession>A0AC35F226</accession>
<proteinExistence type="predicted"/>
<dbReference type="Proteomes" id="UP000887580">
    <property type="component" value="Unplaced"/>
</dbReference>
<dbReference type="WBParaSite" id="PS1159_v2.g13083.t1">
    <property type="protein sequence ID" value="PS1159_v2.g13083.t1"/>
    <property type="gene ID" value="PS1159_v2.g13083"/>
</dbReference>
<reference evidence="2" key="1">
    <citation type="submission" date="2022-11" db="UniProtKB">
        <authorList>
            <consortium name="WormBaseParasite"/>
        </authorList>
    </citation>
    <scope>IDENTIFICATION</scope>
</reference>